<dbReference type="OrthoDB" id="10331546at2759"/>
<evidence type="ECO:0000313" key="2">
    <source>
        <dbReference type="Proteomes" id="UP000076842"/>
    </source>
</evidence>
<dbReference type="InParanoid" id="A0A165DPI3"/>
<protein>
    <recommendedName>
        <fullName evidence="3">SnoaL-like domain-containing protein</fullName>
    </recommendedName>
</protein>
<dbReference type="AlphaFoldDB" id="A0A165DPI3"/>
<dbReference type="InterPro" id="IPR032710">
    <property type="entry name" value="NTF2-like_dom_sf"/>
</dbReference>
<evidence type="ECO:0008006" key="3">
    <source>
        <dbReference type="Google" id="ProtNLM"/>
    </source>
</evidence>
<dbReference type="Gene3D" id="3.10.450.50">
    <property type="match status" value="1"/>
</dbReference>
<name>A0A165DPI3_9BASI</name>
<dbReference type="SUPFAM" id="SSF54427">
    <property type="entry name" value="NTF2-like"/>
    <property type="match status" value="1"/>
</dbReference>
<keyword evidence="2" id="KW-1185">Reference proteome</keyword>
<dbReference type="Proteomes" id="UP000076842">
    <property type="component" value="Unassembled WGS sequence"/>
</dbReference>
<accession>A0A165DPI3</accession>
<organism evidence="1 2">
    <name type="scientific">Calocera cornea HHB12733</name>
    <dbReference type="NCBI Taxonomy" id="1353952"/>
    <lineage>
        <taxon>Eukaryota</taxon>
        <taxon>Fungi</taxon>
        <taxon>Dikarya</taxon>
        <taxon>Basidiomycota</taxon>
        <taxon>Agaricomycotina</taxon>
        <taxon>Dacrymycetes</taxon>
        <taxon>Dacrymycetales</taxon>
        <taxon>Dacrymycetaceae</taxon>
        <taxon>Calocera</taxon>
    </lineage>
</organism>
<evidence type="ECO:0000313" key="1">
    <source>
        <dbReference type="EMBL" id="KZT53253.1"/>
    </source>
</evidence>
<dbReference type="EMBL" id="KV424042">
    <property type="protein sequence ID" value="KZT53253.1"/>
    <property type="molecule type" value="Genomic_DNA"/>
</dbReference>
<gene>
    <name evidence="1" type="ORF">CALCODRAFT_520174</name>
</gene>
<sequence length="182" mass="20461">MTDLKKAPSTLTQVALQYLKAMEADDKETLGRLLADGYERPIMPLHRPEIKPGSKQDALDKHAWRADFREITAKALDVMETTDGRVVLHIQWRGLRNDGQWVQKEEMRIISFTDGPRIFDDPQIAHVKLFIDWVGFGQFKSPKGASNTTLGAMYHHTMGLDQSKAVVNTDQTQGGPAKCAIM</sequence>
<reference evidence="1 2" key="1">
    <citation type="journal article" date="2016" name="Mol. Biol. Evol.">
        <title>Comparative Genomics of Early-Diverging Mushroom-Forming Fungi Provides Insights into the Origins of Lignocellulose Decay Capabilities.</title>
        <authorList>
            <person name="Nagy L.G."/>
            <person name="Riley R."/>
            <person name="Tritt A."/>
            <person name="Adam C."/>
            <person name="Daum C."/>
            <person name="Floudas D."/>
            <person name="Sun H."/>
            <person name="Yadav J.S."/>
            <person name="Pangilinan J."/>
            <person name="Larsson K.H."/>
            <person name="Matsuura K."/>
            <person name="Barry K."/>
            <person name="Labutti K."/>
            <person name="Kuo R."/>
            <person name="Ohm R.A."/>
            <person name="Bhattacharya S.S."/>
            <person name="Shirouzu T."/>
            <person name="Yoshinaga Y."/>
            <person name="Martin F.M."/>
            <person name="Grigoriev I.V."/>
            <person name="Hibbett D.S."/>
        </authorList>
    </citation>
    <scope>NUCLEOTIDE SEQUENCE [LARGE SCALE GENOMIC DNA]</scope>
    <source>
        <strain evidence="1 2">HHB12733</strain>
    </source>
</reference>
<proteinExistence type="predicted"/>